<dbReference type="Proteomes" id="UP000800093">
    <property type="component" value="Unassembled WGS sequence"/>
</dbReference>
<dbReference type="AlphaFoldDB" id="A0A9P4K1W0"/>
<evidence type="ECO:0000313" key="3">
    <source>
        <dbReference type="Proteomes" id="UP000800093"/>
    </source>
</evidence>
<proteinExistence type="predicted"/>
<comment type="caution">
    <text evidence="2">The sequence shown here is derived from an EMBL/GenBank/DDBJ whole genome shotgun (WGS) entry which is preliminary data.</text>
</comment>
<sequence>MGSNSPEPVYIPFQYLLKHLIDWHQVGLLRNLDPDQHPRWKITLDELRDSETSIESLNGWEFASLLEPGFSTRYLGSFLHEVQFGESSSMNSNRFPFLKPTSRSTVTPLSRKPADPNALYSHRFTNEYKLGYIPDLNGPFKSDSVNDKPKADELAKEANAKSKDLPKLSILAARTWKKFVRSRSSTWCKWVLGILIASAIIGALVVVLFLKIGSRRDKYNQ</sequence>
<dbReference type="EMBL" id="ML986744">
    <property type="protein sequence ID" value="KAF2258640.1"/>
    <property type="molecule type" value="Genomic_DNA"/>
</dbReference>
<evidence type="ECO:0000256" key="1">
    <source>
        <dbReference type="SAM" id="Phobius"/>
    </source>
</evidence>
<gene>
    <name evidence="2" type="ORF">CC78DRAFT_537630</name>
</gene>
<feature type="transmembrane region" description="Helical" evidence="1">
    <location>
        <begin position="190"/>
        <end position="210"/>
    </location>
</feature>
<reference evidence="3" key="1">
    <citation type="journal article" date="2020" name="Stud. Mycol.">
        <title>101 Dothideomycetes genomes: A test case for predicting lifestyles and emergence of pathogens.</title>
        <authorList>
            <person name="Haridas S."/>
            <person name="Albert R."/>
            <person name="Binder M."/>
            <person name="Bloem J."/>
            <person name="LaButti K."/>
            <person name="Salamov A."/>
            <person name="Andreopoulos B."/>
            <person name="Baker S."/>
            <person name="Barry K."/>
            <person name="Bills G."/>
            <person name="Bluhm B."/>
            <person name="Cannon C."/>
            <person name="Castanera R."/>
            <person name="Culley D."/>
            <person name="Daum C."/>
            <person name="Ezra D."/>
            <person name="Gonzalez J."/>
            <person name="Henrissat B."/>
            <person name="Kuo A."/>
            <person name="Liang C."/>
            <person name="Lipzen A."/>
            <person name="Lutzoni F."/>
            <person name="Magnuson J."/>
            <person name="Mondo S."/>
            <person name="Nolan M."/>
            <person name="Ohm R."/>
            <person name="Pangilinan J."/>
            <person name="Park H.-J."/>
            <person name="Ramirez L."/>
            <person name="Alfaro M."/>
            <person name="Sun H."/>
            <person name="Tritt A."/>
            <person name="Yoshinaga Y."/>
            <person name="Zwiers L.-H."/>
            <person name="Turgeon B."/>
            <person name="Goodwin S."/>
            <person name="Spatafora J."/>
            <person name="Crous P."/>
            <person name="Grigoriev I."/>
        </authorList>
    </citation>
    <scope>NUCLEOTIDE SEQUENCE [LARGE SCALE GENOMIC DNA]</scope>
    <source>
        <strain evidence="3">CBS 304.66</strain>
    </source>
</reference>
<protein>
    <submittedName>
        <fullName evidence="2">Uncharacterized protein</fullName>
    </submittedName>
</protein>
<evidence type="ECO:0000313" key="2">
    <source>
        <dbReference type="EMBL" id="KAF2258640.1"/>
    </source>
</evidence>
<name>A0A9P4K1W0_9PLEO</name>
<keyword evidence="3" id="KW-1185">Reference proteome</keyword>
<keyword evidence="1" id="KW-1133">Transmembrane helix</keyword>
<organism evidence="2 3">
    <name type="scientific">Lojkania enalia</name>
    <dbReference type="NCBI Taxonomy" id="147567"/>
    <lineage>
        <taxon>Eukaryota</taxon>
        <taxon>Fungi</taxon>
        <taxon>Dikarya</taxon>
        <taxon>Ascomycota</taxon>
        <taxon>Pezizomycotina</taxon>
        <taxon>Dothideomycetes</taxon>
        <taxon>Pleosporomycetidae</taxon>
        <taxon>Pleosporales</taxon>
        <taxon>Pleosporales incertae sedis</taxon>
        <taxon>Lojkania</taxon>
    </lineage>
</organism>
<keyword evidence="1" id="KW-0472">Membrane</keyword>
<accession>A0A9P4K1W0</accession>
<keyword evidence="1" id="KW-0812">Transmembrane</keyword>